<dbReference type="SUPFAM" id="SSF54534">
    <property type="entry name" value="FKBP-like"/>
    <property type="match status" value="2"/>
</dbReference>
<feature type="domain" description="PPIase FKBP-type" evidence="8">
    <location>
        <begin position="185"/>
        <end position="269"/>
    </location>
</feature>
<reference evidence="9 10" key="1">
    <citation type="submission" date="2018-03" db="EMBL/GenBank/DDBJ databases">
        <title>Arenimonas caeni sp. nov., isolated from activated sludge.</title>
        <authorList>
            <person name="Liu H."/>
        </authorList>
    </citation>
    <scope>NUCLEOTIDE SEQUENCE [LARGE SCALE GENOMIC DNA]</scope>
    <source>
        <strain evidence="10">z29</strain>
    </source>
</reference>
<gene>
    <name evidence="9" type="ORF">C6N40_03940</name>
</gene>
<feature type="signal peptide" evidence="7">
    <location>
        <begin position="1"/>
        <end position="19"/>
    </location>
</feature>
<evidence type="ECO:0000313" key="9">
    <source>
        <dbReference type="EMBL" id="PRH83309.1"/>
    </source>
</evidence>
<evidence type="ECO:0000313" key="10">
    <source>
        <dbReference type="Proteomes" id="UP000241736"/>
    </source>
</evidence>
<keyword evidence="7" id="KW-0732">Signal</keyword>
<comment type="similarity">
    <text evidence="2 6">Belongs to the FKBP-type PPIase family.</text>
</comment>
<evidence type="ECO:0000256" key="2">
    <source>
        <dbReference type="ARBA" id="ARBA00006577"/>
    </source>
</evidence>
<evidence type="ECO:0000256" key="1">
    <source>
        <dbReference type="ARBA" id="ARBA00000971"/>
    </source>
</evidence>
<evidence type="ECO:0000256" key="3">
    <source>
        <dbReference type="ARBA" id="ARBA00023110"/>
    </source>
</evidence>
<evidence type="ECO:0000256" key="6">
    <source>
        <dbReference type="RuleBase" id="RU003915"/>
    </source>
</evidence>
<dbReference type="AlphaFoldDB" id="A0A2P6MBF8"/>
<sequence>MPRLPLFVLLLLMAGLAGAQVAPLPAPRPLDAPPADAEAGASGMAFKVIKRGPDASAYVRDPVLEYRIDGWSADGRTRFNSRQQGVSRRWVRDLAREQPGLARALLTTPAGETRRWWISAAAMGPGYPGMPALPHVFDVTVLGGDDPTRAPADLLTPPADAVATDSGLVYRVLARGKGGNRPGPGDMVLVHYTGWTTDGRVFDSSLMRGQRASFPLSQVVSGWREGVQLMARGDRFRFWIPAALAYGENPPPGAPAGRLVFDVTLYGFVAPGAAPGGDVASADPEALPAD</sequence>
<dbReference type="PANTHER" id="PTHR43811:SF19">
    <property type="entry name" value="39 KDA FK506-BINDING NUCLEAR PROTEIN"/>
    <property type="match status" value="1"/>
</dbReference>
<dbReference type="InterPro" id="IPR001179">
    <property type="entry name" value="PPIase_FKBP_dom"/>
</dbReference>
<evidence type="ECO:0000256" key="7">
    <source>
        <dbReference type="SAM" id="SignalP"/>
    </source>
</evidence>
<comment type="catalytic activity">
    <reaction evidence="1 5 6">
        <text>[protein]-peptidylproline (omega=180) = [protein]-peptidylproline (omega=0)</text>
        <dbReference type="Rhea" id="RHEA:16237"/>
        <dbReference type="Rhea" id="RHEA-COMP:10747"/>
        <dbReference type="Rhea" id="RHEA-COMP:10748"/>
        <dbReference type="ChEBI" id="CHEBI:83833"/>
        <dbReference type="ChEBI" id="CHEBI:83834"/>
        <dbReference type="EC" id="5.2.1.8"/>
    </reaction>
</comment>
<dbReference type="Pfam" id="PF00254">
    <property type="entry name" value="FKBP_C"/>
    <property type="match status" value="1"/>
</dbReference>
<name>A0A2P6MBF8_9GAMM</name>
<organism evidence="9 10">
    <name type="scientific">Arenimonas caeni</name>
    <dbReference type="NCBI Taxonomy" id="2058085"/>
    <lineage>
        <taxon>Bacteria</taxon>
        <taxon>Pseudomonadati</taxon>
        <taxon>Pseudomonadota</taxon>
        <taxon>Gammaproteobacteria</taxon>
        <taxon>Lysobacterales</taxon>
        <taxon>Lysobacteraceae</taxon>
        <taxon>Arenimonas</taxon>
    </lineage>
</organism>
<accession>A0A2P6MBF8</accession>
<dbReference type="PANTHER" id="PTHR43811">
    <property type="entry name" value="FKBP-TYPE PEPTIDYL-PROLYL CIS-TRANS ISOMERASE FKPA"/>
    <property type="match status" value="1"/>
</dbReference>
<dbReference type="GO" id="GO:0003755">
    <property type="term" value="F:peptidyl-prolyl cis-trans isomerase activity"/>
    <property type="evidence" value="ECO:0007669"/>
    <property type="project" value="UniProtKB-UniRule"/>
</dbReference>
<keyword evidence="3 5" id="KW-0697">Rotamase</keyword>
<dbReference type="Gene3D" id="3.10.50.40">
    <property type="match status" value="1"/>
</dbReference>
<evidence type="ECO:0000256" key="4">
    <source>
        <dbReference type="ARBA" id="ARBA00023235"/>
    </source>
</evidence>
<comment type="caution">
    <text evidence="9">The sequence shown here is derived from an EMBL/GenBank/DDBJ whole genome shotgun (WGS) entry which is preliminary data.</text>
</comment>
<evidence type="ECO:0000259" key="8">
    <source>
        <dbReference type="PROSITE" id="PS50059"/>
    </source>
</evidence>
<dbReference type="PROSITE" id="PS50059">
    <property type="entry name" value="FKBP_PPIASE"/>
    <property type="match status" value="1"/>
</dbReference>
<dbReference type="RefSeq" id="WP_106989686.1">
    <property type="nucleotide sequence ID" value="NZ_KZ679085.1"/>
</dbReference>
<feature type="chain" id="PRO_5015148146" description="Peptidyl-prolyl cis-trans isomerase" evidence="7">
    <location>
        <begin position="20"/>
        <end position="290"/>
    </location>
</feature>
<protein>
    <recommendedName>
        <fullName evidence="6">Peptidyl-prolyl cis-trans isomerase</fullName>
        <ecNumber evidence="6">5.2.1.8</ecNumber>
    </recommendedName>
</protein>
<dbReference type="OrthoDB" id="9814548at2"/>
<dbReference type="EMBL" id="PVLF01000003">
    <property type="protein sequence ID" value="PRH83309.1"/>
    <property type="molecule type" value="Genomic_DNA"/>
</dbReference>
<keyword evidence="10" id="KW-1185">Reference proteome</keyword>
<proteinExistence type="inferred from homology"/>
<dbReference type="InterPro" id="IPR046357">
    <property type="entry name" value="PPIase_dom_sf"/>
</dbReference>
<evidence type="ECO:0000256" key="5">
    <source>
        <dbReference type="PROSITE-ProRule" id="PRU00277"/>
    </source>
</evidence>
<keyword evidence="4 5" id="KW-0413">Isomerase</keyword>
<dbReference type="Proteomes" id="UP000241736">
    <property type="component" value="Unassembled WGS sequence"/>
</dbReference>
<dbReference type="EC" id="5.2.1.8" evidence="6"/>